<keyword evidence="2 7" id="KW-0812">Transmembrane</keyword>
<keyword evidence="4 7" id="KW-0472">Membrane</keyword>
<feature type="compositionally biased region" description="Basic and acidic residues" evidence="6">
    <location>
        <begin position="37"/>
        <end position="47"/>
    </location>
</feature>
<dbReference type="Pfam" id="PF02893">
    <property type="entry name" value="GRAM"/>
    <property type="match status" value="1"/>
</dbReference>
<name>A0A328EBY9_9ASTE</name>
<keyword evidence="3 7" id="KW-1133">Transmembrane helix</keyword>
<dbReference type="GO" id="GO:0043069">
    <property type="term" value="P:negative regulation of programmed cell death"/>
    <property type="evidence" value="ECO:0007669"/>
    <property type="project" value="TreeGrafter"/>
</dbReference>
<evidence type="ECO:0000256" key="5">
    <source>
        <dbReference type="SAM" id="Coils"/>
    </source>
</evidence>
<keyword evidence="10" id="KW-1185">Reference proteome</keyword>
<evidence type="ECO:0000313" key="9">
    <source>
        <dbReference type="EMBL" id="RAL54001.1"/>
    </source>
</evidence>
<accession>A0A328EBY9</accession>
<feature type="coiled-coil region" evidence="5">
    <location>
        <begin position="595"/>
        <end position="629"/>
    </location>
</feature>
<dbReference type="CDD" id="cd13220">
    <property type="entry name" value="PH-GRAM_GRAMDC"/>
    <property type="match status" value="1"/>
</dbReference>
<dbReference type="Gene3D" id="2.30.29.30">
    <property type="entry name" value="Pleckstrin-homology domain (PH domain)/Phosphotyrosine-binding domain (PTB)"/>
    <property type="match status" value="1"/>
</dbReference>
<evidence type="ECO:0000256" key="7">
    <source>
        <dbReference type="SAM" id="Phobius"/>
    </source>
</evidence>
<dbReference type="PANTHER" id="PTHR47666">
    <property type="entry name" value="PROTEIN VASCULAR ASSOCIATED DEATH 1, CHLOROPLASTIC"/>
    <property type="match status" value="1"/>
</dbReference>
<dbReference type="GO" id="GO:0016020">
    <property type="term" value="C:membrane"/>
    <property type="evidence" value="ECO:0007669"/>
    <property type="project" value="UniProtKB-SubCell"/>
</dbReference>
<dbReference type="AlphaFoldDB" id="A0A328EBY9"/>
<dbReference type="InterPro" id="IPR031968">
    <property type="entry name" value="VASt"/>
</dbReference>
<protein>
    <recommendedName>
        <fullName evidence="8">VASt domain-containing protein</fullName>
    </recommendedName>
</protein>
<comment type="caution">
    <text evidence="9">The sequence shown here is derived from an EMBL/GenBank/DDBJ whole genome shotgun (WGS) entry which is preliminary data.</text>
</comment>
<sequence length="635" mass="71467">MTAVVSQNAAEASPSPSPAQLMDHRSPSLSVLSGRSDIADSPDRASADRSFSLPSSSRASDPQSLQYLKSEEYRKLFHLPADEVLIQDFNCALHENILIQGHMYLFAHNICFYSNIFGFETKKIIRFDEITSVRKAKMAAILPAAIEVIVGEKKFFFTSLMSRDEAFKLINDGWLRHNGGAKANGDQQEPFLEPRTPENLCLVADKPESSDQPMDEELSVDRDIEISLSEKTKPVDNGDYEIVPIPLGPPDTLEEHAEIVQSTTNCSSSEKSLFLEEVDCDAPEVPKGYTMVAESKFPVNVEKFFDLFFSNDGVGFQESFHTKCGDKDFKCTQWVPCEQLGRTRNLSFQHPIKVYLGAKFGSCHELQKYQLYRNSHLVVETCQKVNDVPYGDYFQVEGLWDVTRDGSEGCILKVYTNVAFSKKTMWKGKILQSTLEECENVFGIWIELAHELLKQKKLEKEQANSNPSDQGDMEKQVGVDACERKSNGATGTLISEKLPDLSNTNQQERCSGSASAPYLFRYFNSRFCSLLKSQSQLYVLLVVGIAVVLFLMQLSIIVLLSRPQQIHVISQGDCSVVHGMERRGTETLGFIENQVNHLKEEMVLVETMLDKMQSQYGLLKAKLTELEQIGKHHRK</sequence>
<evidence type="ECO:0000256" key="1">
    <source>
        <dbReference type="ARBA" id="ARBA00004167"/>
    </source>
</evidence>
<evidence type="ECO:0000256" key="2">
    <source>
        <dbReference type="ARBA" id="ARBA00022692"/>
    </source>
</evidence>
<feature type="compositionally biased region" description="Low complexity" evidence="6">
    <location>
        <begin position="48"/>
        <end position="62"/>
    </location>
</feature>
<evidence type="ECO:0000256" key="3">
    <source>
        <dbReference type="ARBA" id="ARBA00022989"/>
    </source>
</evidence>
<dbReference type="PROSITE" id="PS51778">
    <property type="entry name" value="VAST"/>
    <property type="match status" value="1"/>
</dbReference>
<feature type="domain" description="VASt" evidence="8">
    <location>
        <begin position="288"/>
        <end position="457"/>
    </location>
</feature>
<reference evidence="9 10" key="1">
    <citation type="submission" date="2018-06" db="EMBL/GenBank/DDBJ databases">
        <title>The Genome of Cuscuta australis (Dodder) Provides Insight into the Evolution of Plant Parasitism.</title>
        <authorList>
            <person name="Liu H."/>
        </authorList>
    </citation>
    <scope>NUCLEOTIDE SEQUENCE [LARGE SCALE GENOMIC DNA]</scope>
    <source>
        <strain evidence="10">cv. Yunnan</strain>
        <tissue evidence="9">Vines</tissue>
    </source>
</reference>
<evidence type="ECO:0000256" key="4">
    <source>
        <dbReference type="ARBA" id="ARBA00023136"/>
    </source>
</evidence>
<feature type="region of interest" description="Disordered" evidence="6">
    <location>
        <begin position="1"/>
        <end position="62"/>
    </location>
</feature>
<evidence type="ECO:0000313" key="10">
    <source>
        <dbReference type="Proteomes" id="UP000249390"/>
    </source>
</evidence>
<dbReference type="PANTHER" id="PTHR47666:SF1">
    <property type="entry name" value="PROTEIN VASCULAR ASSOCIATED DEATH 1, CHLOROPLASTIC"/>
    <property type="match status" value="1"/>
</dbReference>
<evidence type="ECO:0000256" key="6">
    <source>
        <dbReference type="SAM" id="MobiDB-lite"/>
    </source>
</evidence>
<dbReference type="Pfam" id="PF16016">
    <property type="entry name" value="VASt"/>
    <property type="match status" value="1"/>
</dbReference>
<evidence type="ECO:0000259" key="8">
    <source>
        <dbReference type="PROSITE" id="PS51778"/>
    </source>
</evidence>
<dbReference type="SMART" id="SM00568">
    <property type="entry name" value="GRAM"/>
    <property type="match status" value="1"/>
</dbReference>
<comment type="subcellular location">
    <subcellularLocation>
        <location evidence="1">Membrane</location>
        <topology evidence="1">Single-pass membrane protein</topology>
    </subcellularLocation>
</comment>
<dbReference type="Proteomes" id="UP000249390">
    <property type="component" value="Unassembled WGS sequence"/>
</dbReference>
<proteinExistence type="predicted"/>
<organism evidence="9 10">
    <name type="scientific">Cuscuta australis</name>
    <dbReference type="NCBI Taxonomy" id="267555"/>
    <lineage>
        <taxon>Eukaryota</taxon>
        <taxon>Viridiplantae</taxon>
        <taxon>Streptophyta</taxon>
        <taxon>Embryophyta</taxon>
        <taxon>Tracheophyta</taxon>
        <taxon>Spermatophyta</taxon>
        <taxon>Magnoliopsida</taxon>
        <taxon>eudicotyledons</taxon>
        <taxon>Gunneridae</taxon>
        <taxon>Pentapetalae</taxon>
        <taxon>asterids</taxon>
        <taxon>lamiids</taxon>
        <taxon>Solanales</taxon>
        <taxon>Convolvulaceae</taxon>
        <taxon>Cuscuteae</taxon>
        <taxon>Cuscuta</taxon>
        <taxon>Cuscuta subgen. Grammica</taxon>
        <taxon>Cuscuta sect. Cleistogrammica</taxon>
    </lineage>
</organism>
<dbReference type="EMBL" id="NQVE01000015">
    <property type="protein sequence ID" value="RAL54001.1"/>
    <property type="molecule type" value="Genomic_DNA"/>
</dbReference>
<keyword evidence="5" id="KW-0175">Coiled coil</keyword>
<feature type="transmembrane region" description="Helical" evidence="7">
    <location>
        <begin position="537"/>
        <end position="560"/>
    </location>
</feature>
<gene>
    <name evidence="9" type="ORF">DM860_004472</name>
</gene>
<dbReference type="InterPro" id="IPR004182">
    <property type="entry name" value="GRAM"/>
</dbReference>
<dbReference type="InterPro" id="IPR011993">
    <property type="entry name" value="PH-like_dom_sf"/>
</dbReference>